<evidence type="ECO:0000313" key="2">
    <source>
        <dbReference type="Proteomes" id="UP000798662"/>
    </source>
</evidence>
<name>A0ACC3BIC1_PYRYE</name>
<sequence length="862" mass="85982">MRAAIPTATAATASTTGGGGDGGCGGGGSKPLFPRLCVSLSPPSCPPLSPTGFVPPPPLRPARRRPSRRRPTVAVRGAGGGAGGRPSPPSPSTPRRRLPAARAAAAAASQQPWPVPVPVPSSLPGASPARRRSTVPSRPPPTATTTWPSPSSSMAVGTDDSGAGAEAAAAAARPPTRRRGRPRLVDGGGTAGGVGDAPAVQASHRRTRPPSTGVTAAMADGPTILPVVAGRRGPDGDGMTVASPPPLSVSTPQLSSTAPSCLPSPPPRPLSLSSSSSLTPPTGTGRARGGGGGGGSGGGGPGGVDRGPPGTPNGGGDGLPPPGGGPRRLGVSPAPPRRRQAPPNRPTATAAGGGRGAAARQSGLEGDGGERRRYLAQLHLLRLPASDQLVLADLVRRLPCVGTGLADALGWAAAGVTVPAVSKGGEPVRWLCPEGVTVEVRPPRCAAAAATEDPPADTDGTGARTADHDRLSPSDHGAAPPPSSTDLASCLAAALHRQYTAAQLCIAARDRLVVANLLLVERVVAQVVSHYGATPDSAGGGAVPPADLSQEGALALVRATASFDPDRGVPFVHYAGLVVRAGVVRSVENHGRLVRLPVLLLQRVLRVQRRYREVEVALAAGGEGLLDEGAAAGTGIPPAERVKVEELSPATAAAVTASVLGIPRTEVERLALLAQAGTSLDASFSSGGGCGGWGEGGGGGVVPSGSDDGGCLLDGLESRAPLPEQAAADAEAACTVRAVMERLLDADERAVMTRLYGLCLGGEGSAGTPTAGALTVAMGGRDTDSSSCSECRGGDRTGGAAGARASSAAGQGVAMPLACVDVQTKAEIGRNFGWSRSHVRTVEQRALSKMRHSELRGYRNVY</sequence>
<gene>
    <name evidence="1" type="ORF">I4F81_000112</name>
</gene>
<dbReference type="Proteomes" id="UP000798662">
    <property type="component" value="Chromosome 1"/>
</dbReference>
<accession>A0ACC3BIC1</accession>
<dbReference type="EMBL" id="CM020618">
    <property type="protein sequence ID" value="KAK1857495.1"/>
    <property type="molecule type" value="Genomic_DNA"/>
</dbReference>
<organism evidence="1 2">
    <name type="scientific">Pyropia yezoensis</name>
    <name type="common">Susabi-nori</name>
    <name type="synonym">Porphyra yezoensis</name>
    <dbReference type="NCBI Taxonomy" id="2788"/>
    <lineage>
        <taxon>Eukaryota</taxon>
        <taxon>Rhodophyta</taxon>
        <taxon>Bangiophyceae</taxon>
        <taxon>Bangiales</taxon>
        <taxon>Bangiaceae</taxon>
        <taxon>Pyropia</taxon>
    </lineage>
</organism>
<keyword evidence="2" id="KW-1185">Reference proteome</keyword>
<reference evidence="1" key="1">
    <citation type="submission" date="2019-11" db="EMBL/GenBank/DDBJ databases">
        <title>Nori genome reveals adaptations in red seaweeds to the harsh intertidal environment.</title>
        <authorList>
            <person name="Wang D."/>
            <person name="Mao Y."/>
        </authorList>
    </citation>
    <scope>NUCLEOTIDE SEQUENCE</scope>
    <source>
        <tissue evidence="1">Gametophyte</tissue>
    </source>
</reference>
<protein>
    <submittedName>
        <fullName evidence="1">Uncharacterized protein</fullName>
    </submittedName>
</protein>
<evidence type="ECO:0000313" key="1">
    <source>
        <dbReference type="EMBL" id="KAK1857495.1"/>
    </source>
</evidence>
<proteinExistence type="predicted"/>
<comment type="caution">
    <text evidence="1">The sequence shown here is derived from an EMBL/GenBank/DDBJ whole genome shotgun (WGS) entry which is preliminary data.</text>
</comment>